<protein>
    <submittedName>
        <fullName evidence="1">Uncharacterized protein</fullName>
    </submittedName>
</protein>
<evidence type="ECO:0000313" key="1">
    <source>
        <dbReference type="EMBL" id="PWN52428.1"/>
    </source>
</evidence>
<reference evidence="1 2" key="1">
    <citation type="journal article" date="2018" name="Mol. Biol. Evol.">
        <title>Broad Genomic Sampling Reveals a Smut Pathogenic Ancestry of the Fungal Clade Ustilaginomycotina.</title>
        <authorList>
            <person name="Kijpornyongpan T."/>
            <person name="Mondo S.J."/>
            <person name="Barry K."/>
            <person name="Sandor L."/>
            <person name="Lee J."/>
            <person name="Lipzen A."/>
            <person name="Pangilinan J."/>
            <person name="LaButti K."/>
            <person name="Hainaut M."/>
            <person name="Henrissat B."/>
            <person name="Grigoriev I.V."/>
            <person name="Spatafora J.W."/>
            <person name="Aime M.C."/>
        </authorList>
    </citation>
    <scope>NUCLEOTIDE SEQUENCE [LARGE SCALE GENOMIC DNA]</scope>
    <source>
        <strain evidence="1 2">SA 807</strain>
    </source>
</reference>
<evidence type="ECO:0000313" key="2">
    <source>
        <dbReference type="Proteomes" id="UP000245626"/>
    </source>
</evidence>
<dbReference type="EMBL" id="KZ819778">
    <property type="protein sequence ID" value="PWN52428.1"/>
    <property type="molecule type" value="Genomic_DNA"/>
</dbReference>
<dbReference type="Proteomes" id="UP000245626">
    <property type="component" value="Unassembled WGS sequence"/>
</dbReference>
<organism evidence="1 2">
    <name type="scientific">Violaceomyces palustris</name>
    <dbReference type="NCBI Taxonomy" id="1673888"/>
    <lineage>
        <taxon>Eukaryota</taxon>
        <taxon>Fungi</taxon>
        <taxon>Dikarya</taxon>
        <taxon>Basidiomycota</taxon>
        <taxon>Ustilaginomycotina</taxon>
        <taxon>Ustilaginomycetes</taxon>
        <taxon>Violaceomycetales</taxon>
        <taxon>Violaceomycetaceae</taxon>
        <taxon>Violaceomyces</taxon>
    </lineage>
</organism>
<proteinExistence type="predicted"/>
<accession>A0ACD0P2T8</accession>
<sequence>MPPFSYQPLRLAFAPLSSLNRSTPPGSDPIPQAVPTPNHPAFEDFPARSLPPHHAAHAKAYFPSSAHHPKAGFALARAIEDGTDSPPPRTFIFPAPILPNLGLFADTLSGSLHVVAVTVTGFLYRLSFPLPFLFHTESFPANWSEEYRINALAAGDVGPKARVATEVHVADGGLVLVACGDGVVIKLQQARAADGGFEGPWRESTLRPSSFLSGVSRFFSRSASPSVSSTSIEASSSPTHALAMASHLNANGSAFAFVASRDRKLRIWSMVSETCVRTLDLPTFLSSSGQAGRELTTSTAAEDEIGEQVNSKEGIAPFGAGARPLLRLFYPGDDDISGYHAYLLVFIPAPLPSGNFFVLYGIELEESRSASGGVGEVQLLWQKRCDPETRGGGLELRDIAVMPLEGDPQTGWTMWTLWDSGNGAVVKYVRVGDEVEGSAESPHVTTFPAGFSEKWKTVAYEDLFRPLHGPEFEADLEASRDASDPTHFFLSRILEAGRFSISSIRSALESYKDDLPSSSRTIQATFSDLYEEVSAVVGSNCQLEVDSSTGNYLYDRLHASIVREWMRFLGLLEQVEVSARWPLELATPELDFTLKQGSGAPLAPMVVMRDMIALPVFEDLVSTIERLERTVQTASERGKVSSAQRAREMATWERRLLLADTKIDSIGANPPSKKEGLLRVAMAASKVCSGLTSSDFEEFILAFSRAMSEPLNGSFEEEAELLWSQTLEESLDTEAYAELEQVCSDLGEDLEEALRRLGDLLEGDRKAPVDFSHSSDLAESDLGSALIANTLTQSISSRHTLATRFTILLVGLLTSTDNASVLADLPTFIARAFANLQSLNGLKDLARLSGVPEMAISEIDDAQDLKAADSIADRLGKMSVGSVAGGRSRSKNGAETILHFCIQNHLLPLERRSHSGSSLGEGSTLPINTWVFEAAACCIDDSGLITQSSPGSPCALPYLQPAQSLLAQELFTGGFPSAALTYLSHFPPSPASSYIRARAFVALRRLDEASVAFEQVVPVLESVAKRRQDSDGLLQLLPTSIVKAEGESSVALYYRHVSTYFEAVNAPALVVKFCQAAIEAGDTFAGGEIRDENLDSSCKDLWFRVFRAQLSLGDYDGAYSTIMELPFEVLRKDCLRSLVGVMCESGHVGSLLRFSFPGLQPEIERTLSFKARNSDPLAHPNYYFVLYSYHIFRGDMKSAGAVMYQHAHRLAEFHNYGVRSGSSRVGSSAADEYLDLAVKQAQSYLASINALSLVKPANAWFADAADSPSSQDVYPSFSDADASDSSARRPTGKGRLTNYIPDSQFQAGAREIKIVRLEDVRKEYRLVLARLELVGRYPELANATSTLKPLDAVLLFVNTDRFDEAFSTAKALDVDMTDIFQSLTSKCVALSKARALRKSEAKDSEPLHPEVDELRDADEDMEEPEAAFLNLSEKCATWKGPASERAWRYLRMYLEMFDHSSTGWRYRQAVLDRALALGHSSSLPEWLSKWFMEHKPDFLIRTSMEYGLVDEALRHSIDMVKKDTAERARTSTQAGTMWLPYNLLDELLLQAEDPDTRPSNGSSSATGTRALAAELREVLSSRVLTLEKRTNEVKRMNEADLERERKRRERERGSDWVPSF</sequence>
<name>A0ACD0P2T8_9BASI</name>
<keyword evidence="2" id="KW-1185">Reference proteome</keyword>
<gene>
    <name evidence="1" type="ORF">IE53DRAFT_367230</name>
</gene>